<dbReference type="PANTHER" id="PTHR33215">
    <property type="entry name" value="PROTEIN DISTAL ANTENNA"/>
    <property type="match status" value="1"/>
</dbReference>
<reference evidence="3" key="1">
    <citation type="journal article" date="2019" name="Int. J. Syst. Evol. Microbiol.">
        <title>The Global Catalogue of Microorganisms (GCM) 10K type strain sequencing project: providing services to taxonomists for standard genome sequencing and annotation.</title>
        <authorList>
            <consortium name="The Broad Institute Genomics Platform"/>
            <consortium name="The Broad Institute Genome Sequencing Center for Infectious Disease"/>
            <person name="Wu L."/>
            <person name="Ma J."/>
        </authorList>
    </citation>
    <scope>NUCLEOTIDE SEQUENCE [LARGE SCALE GENOMIC DNA]</scope>
    <source>
        <strain evidence="3">JCM 15900</strain>
    </source>
</reference>
<gene>
    <name evidence="2" type="ORF">GCM10009823_23800</name>
</gene>
<proteinExistence type="predicted"/>
<sequence>MPKPYPKEFKEDVVRVAQQRDHDVTIAEVAKDFGIHEGTLTKWMRQADLDSGNTEGRKPGPTTDEKSELAVANRKIRRLEQELEVMRRAAAYFGQAQIPSK</sequence>
<dbReference type="InterPro" id="IPR002514">
    <property type="entry name" value="Transposase_8"/>
</dbReference>
<name>A0ABP5ILN6_9MICO</name>
<dbReference type="Proteomes" id="UP001500984">
    <property type="component" value="Unassembled WGS sequence"/>
</dbReference>
<keyword evidence="3" id="KW-1185">Reference proteome</keyword>
<feature type="region of interest" description="Disordered" evidence="1">
    <location>
        <begin position="47"/>
        <end position="69"/>
    </location>
</feature>
<organism evidence="2 3">
    <name type="scientific">Brevibacterium salitolerans</name>
    <dbReference type="NCBI Taxonomy" id="1403566"/>
    <lineage>
        <taxon>Bacteria</taxon>
        <taxon>Bacillati</taxon>
        <taxon>Actinomycetota</taxon>
        <taxon>Actinomycetes</taxon>
        <taxon>Micrococcales</taxon>
        <taxon>Brevibacteriaceae</taxon>
        <taxon>Brevibacterium</taxon>
    </lineage>
</organism>
<evidence type="ECO:0000313" key="3">
    <source>
        <dbReference type="Proteomes" id="UP001500984"/>
    </source>
</evidence>
<dbReference type="Pfam" id="PF01527">
    <property type="entry name" value="HTH_Tnp_1"/>
    <property type="match status" value="1"/>
</dbReference>
<dbReference type="SUPFAM" id="SSF46689">
    <property type="entry name" value="Homeodomain-like"/>
    <property type="match status" value="1"/>
</dbReference>
<dbReference type="InterPro" id="IPR051839">
    <property type="entry name" value="RD_transcriptional_regulator"/>
</dbReference>
<dbReference type="PANTHER" id="PTHR33215:SF13">
    <property type="entry name" value="PROTEIN DISTAL ANTENNA"/>
    <property type="match status" value="1"/>
</dbReference>
<evidence type="ECO:0000256" key="1">
    <source>
        <dbReference type="SAM" id="MobiDB-lite"/>
    </source>
</evidence>
<dbReference type="Gene3D" id="1.10.10.60">
    <property type="entry name" value="Homeodomain-like"/>
    <property type="match status" value="1"/>
</dbReference>
<comment type="caution">
    <text evidence="2">The sequence shown here is derived from an EMBL/GenBank/DDBJ whole genome shotgun (WGS) entry which is preliminary data.</text>
</comment>
<feature type="compositionally biased region" description="Basic and acidic residues" evidence="1">
    <location>
        <begin position="55"/>
        <end position="68"/>
    </location>
</feature>
<protein>
    <submittedName>
        <fullName evidence="2">Transposase</fullName>
    </submittedName>
</protein>
<evidence type="ECO:0000313" key="2">
    <source>
        <dbReference type="EMBL" id="GAA2101115.1"/>
    </source>
</evidence>
<dbReference type="EMBL" id="BAAAPZ010000009">
    <property type="protein sequence ID" value="GAA2101115.1"/>
    <property type="molecule type" value="Genomic_DNA"/>
</dbReference>
<dbReference type="InterPro" id="IPR009057">
    <property type="entry name" value="Homeodomain-like_sf"/>
</dbReference>
<accession>A0ABP5ILN6</accession>